<name>A0A0R2TZQ3_9GAMM</name>
<feature type="domain" description="UDP N-acetylglucosamine O-acyltransferase C-terminal" evidence="7">
    <location>
        <begin position="174"/>
        <end position="254"/>
    </location>
</feature>
<dbReference type="InterPro" id="IPR029098">
    <property type="entry name" value="Acetyltransf_C"/>
</dbReference>
<dbReference type="GO" id="GO:0009245">
    <property type="term" value="P:lipid A biosynthetic process"/>
    <property type="evidence" value="ECO:0007669"/>
    <property type="project" value="UniProtKB-UniRule"/>
</dbReference>
<keyword evidence="4 6" id="KW-0443">Lipid metabolism</keyword>
<dbReference type="GO" id="GO:0005737">
    <property type="term" value="C:cytoplasm"/>
    <property type="evidence" value="ECO:0007669"/>
    <property type="project" value="UniProtKB-SubCell"/>
</dbReference>
<keyword evidence="3 6" id="KW-0808">Transferase</keyword>
<dbReference type="PIRSF" id="PIRSF000456">
    <property type="entry name" value="UDP-GlcNAc_acltr"/>
    <property type="match status" value="1"/>
</dbReference>
<dbReference type="Pfam" id="PF00132">
    <property type="entry name" value="Hexapep"/>
    <property type="match status" value="2"/>
</dbReference>
<evidence type="ECO:0000313" key="8">
    <source>
        <dbReference type="EMBL" id="KRO92502.1"/>
    </source>
</evidence>
<sequence>MIHPSAIIDPSAVIGENVTVGPWTTIGPDVKIGDGCSISSHVVIKGPSTLGKNNRIYQFSTVGEDTPDLKYKGEPTQLVIGDNNTIREGVTIHRGTIQDKNETLIGNNNLFMAYAHVGHDSVVGSNVIMGNNSAIAGHVELGDWVIVSGYSLIHQFVSLGPHCFIGPAAFVYHDVPAYVTAFGSPAEPRTINREGLKRRGFTIEQISLANKAYKILYRRGLQLDEALKLIAELGDDLVITMLLQSVERSTRGIIR</sequence>
<gene>
    <name evidence="6" type="primary">lpxA</name>
    <name evidence="8" type="ORF">ABS24_07980</name>
</gene>
<evidence type="ECO:0000256" key="4">
    <source>
        <dbReference type="ARBA" id="ARBA00023098"/>
    </source>
</evidence>
<evidence type="ECO:0000256" key="1">
    <source>
        <dbReference type="ARBA" id="ARBA00022516"/>
    </source>
</evidence>
<dbReference type="EMBL" id="LICA01000328">
    <property type="protein sequence ID" value="KRO92502.1"/>
    <property type="molecule type" value="Genomic_DNA"/>
</dbReference>
<dbReference type="UniPathway" id="UPA00359">
    <property type="reaction ID" value="UER00477"/>
</dbReference>
<dbReference type="PANTHER" id="PTHR43480">
    <property type="entry name" value="ACYL-[ACYL-CARRIER-PROTEIN]--UDP-N-ACETYLGLUCOSAMINE O-ACYLTRANSFERASE"/>
    <property type="match status" value="1"/>
</dbReference>
<protein>
    <recommendedName>
        <fullName evidence="6">Acyl-[acyl-carrier-protein]--UDP-N-acetylglucosamine O-acyltransferase</fullName>
        <shortName evidence="6">UDP-N-acetylglucosamine acyltransferase</shortName>
        <ecNumber evidence="6">2.3.1.129</ecNumber>
    </recommendedName>
</protein>
<dbReference type="InterPro" id="IPR011004">
    <property type="entry name" value="Trimer_LpxA-like_sf"/>
</dbReference>
<comment type="pathway">
    <text evidence="6">Glycolipid biosynthesis; lipid IV(A) biosynthesis; lipid IV(A) from (3R)-3-hydroxytetradecanoyl-[acyl-carrier-protein] and UDP-N-acetyl-alpha-D-glucosamine: step 1/6.</text>
</comment>
<evidence type="ECO:0000256" key="3">
    <source>
        <dbReference type="ARBA" id="ARBA00022679"/>
    </source>
</evidence>
<comment type="caution">
    <text evidence="8">The sequence shown here is derived from an EMBL/GenBank/DDBJ whole genome shotgun (WGS) entry which is preliminary data.</text>
</comment>
<accession>A0A0R2TZQ3</accession>
<keyword evidence="2 6" id="KW-0441">Lipid A biosynthesis</keyword>
<dbReference type="Gene3D" id="2.160.10.10">
    <property type="entry name" value="Hexapeptide repeat proteins"/>
    <property type="match status" value="1"/>
</dbReference>
<dbReference type="SUPFAM" id="SSF51161">
    <property type="entry name" value="Trimeric LpxA-like enzymes"/>
    <property type="match status" value="1"/>
</dbReference>
<dbReference type="Pfam" id="PF13720">
    <property type="entry name" value="Acetyltransf_11"/>
    <property type="match status" value="1"/>
</dbReference>
<comment type="subunit">
    <text evidence="6">Homotrimer.</text>
</comment>
<dbReference type="AlphaFoldDB" id="A0A0R2TZQ3"/>
<keyword evidence="6" id="KW-0963">Cytoplasm</keyword>
<dbReference type="CDD" id="cd03351">
    <property type="entry name" value="LbH_UDP-GlcNAc_AT"/>
    <property type="match status" value="1"/>
</dbReference>
<evidence type="ECO:0000256" key="6">
    <source>
        <dbReference type="HAMAP-Rule" id="MF_00387"/>
    </source>
</evidence>
<keyword evidence="1 6" id="KW-0444">Lipid biosynthesis</keyword>
<evidence type="ECO:0000256" key="5">
    <source>
        <dbReference type="ARBA" id="ARBA00023315"/>
    </source>
</evidence>
<reference evidence="8 9" key="1">
    <citation type="submission" date="2015-10" db="EMBL/GenBank/DDBJ databases">
        <title>Metagenome-Assembled Genomes uncover a global brackish microbiome.</title>
        <authorList>
            <person name="Hugerth L.W."/>
            <person name="Larsson J."/>
            <person name="Alneberg J."/>
            <person name="Lindh M.V."/>
            <person name="Legrand C."/>
            <person name="Pinhassi J."/>
            <person name="Andersson A.F."/>
        </authorList>
    </citation>
    <scope>NUCLEOTIDE SEQUENCE [LARGE SCALE GENOMIC DNA]</scope>
    <source>
        <strain evidence="8">BACL26 MAG-121220-bin70</strain>
    </source>
</reference>
<dbReference type="InterPro" id="IPR001451">
    <property type="entry name" value="Hexapep"/>
</dbReference>
<keyword evidence="6" id="KW-0677">Repeat</keyword>
<keyword evidence="5 6" id="KW-0012">Acyltransferase</keyword>
<dbReference type="InterPro" id="IPR037157">
    <property type="entry name" value="Acetyltransf_C_sf"/>
</dbReference>
<dbReference type="HAMAP" id="MF_00387">
    <property type="entry name" value="LpxA"/>
    <property type="match status" value="1"/>
</dbReference>
<dbReference type="GO" id="GO:0008780">
    <property type="term" value="F:acyl-[acyl-carrier-protein]-UDP-N-acetylglucosamine O-acyltransferase activity"/>
    <property type="evidence" value="ECO:0007669"/>
    <property type="project" value="UniProtKB-UniRule"/>
</dbReference>
<comment type="catalytic activity">
    <reaction evidence="6">
        <text>a (3R)-hydroxyacyl-[ACP] + UDP-N-acetyl-alpha-D-glucosamine = a UDP-3-O-[(3R)-3-hydroxyacyl]-N-acetyl-alpha-D-glucosamine + holo-[ACP]</text>
        <dbReference type="Rhea" id="RHEA:67812"/>
        <dbReference type="Rhea" id="RHEA-COMP:9685"/>
        <dbReference type="Rhea" id="RHEA-COMP:9945"/>
        <dbReference type="ChEBI" id="CHEBI:57705"/>
        <dbReference type="ChEBI" id="CHEBI:64479"/>
        <dbReference type="ChEBI" id="CHEBI:78827"/>
        <dbReference type="ChEBI" id="CHEBI:173225"/>
        <dbReference type="EC" id="2.3.1.129"/>
    </reaction>
</comment>
<dbReference type="GO" id="GO:0016020">
    <property type="term" value="C:membrane"/>
    <property type="evidence" value="ECO:0007669"/>
    <property type="project" value="GOC"/>
</dbReference>
<dbReference type="EC" id="2.3.1.129" evidence="6"/>
<comment type="function">
    <text evidence="6">Involved in the biosynthesis of lipid A, a phosphorylated glycolipid that anchors the lipopolysaccharide to the outer membrane of the cell.</text>
</comment>
<dbReference type="NCBIfam" id="TIGR01852">
    <property type="entry name" value="lipid_A_lpxA"/>
    <property type="match status" value="1"/>
</dbReference>
<evidence type="ECO:0000313" key="9">
    <source>
        <dbReference type="Proteomes" id="UP000051213"/>
    </source>
</evidence>
<proteinExistence type="inferred from homology"/>
<dbReference type="Gene3D" id="1.20.1180.10">
    <property type="entry name" value="Udp N-acetylglucosamine O-acyltransferase, C-terminal domain"/>
    <property type="match status" value="1"/>
</dbReference>
<comment type="subcellular location">
    <subcellularLocation>
        <location evidence="6">Cytoplasm</location>
    </subcellularLocation>
</comment>
<evidence type="ECO:0000259" key="7">
    <source>
        <dbReference type="Pfam" id="PF13720"/>
    </source>
</evidence>
<dbReference type="Proteomes" id="UP000051213">
    <property type="component" value="Unassembled WGS sequence"/>
</dbReference>
<comment type="similarity">
    <text evidence="6">Belongs to the transferase hexapeptide repeat family. LpxA subfamily.</text>
</comment>
<dbReference type="InterPro" id="IPR010137">
    <property type="entry name" value="Lipid_A_LpxA"/>
</dbReference>
<dbReference type="NCBIfam" id="NF003657">
    <property type="entry name" value="PRK05289.1"/>
    <property type="match status" value="1"/>
</dbReference>
<organism evidence="8 9">
    <name type="scientific">SAR92 bacterium BACL26 MAG-121220-bin70</name>
    <dbReference type="NCBI Taxonomy" id="1655626"/>
    <lineage>
        <taxon>Bacteria</taxon>
        <taxon>Pseudomonadati</taxon>
        <taxon>Pseudomonadota</taxon>
        <taxon>Gammaproteobacteria</taxon>
        <taxon>Cellvibrionales</taxon>
        <taxon>Porticoccaceae</taxon>
        <taxon>SAR92 clade</taxon>
    </lineage>
</organism>
<dbReference type="PANTHER" id="PTHR43480:SF1">
    <property type="entry name" value="ACYL-[ACYL-CARRIER-PROTEIN]--UDP-N-ACETYLGLUCOSAMINE O-ACYLTRANSFERASE, MITOCHONDRIAL-RELATED"/>
    <property type="match status" value="1"/>
</dbReference>
<evidence type="ECO:0000256" key="2">
    <source>
        <dbReference type="ARBA" id="ARBA00022556"/>
    </source>
</evidence>